<gene>
    <name evidence="3" type="ORF">B0H17DRAFT_1134114</name>
</gene>
<keyword evidence="4" id="KW-1185">Reference proteome</keyword>
<evidence type="ECO:0000313" key="3">
    <source>
        <dbReference type="EMBL" id="KAJ7690844.1"/>
    </source>
</evidence>
<evidence type="ECO:0000256" key="1">
    <source>
        <dbReference type="SAM" id="MobiDB-lite"/>
    </source>
</evidence>
<dbReference type="EMBL" id="JARKIE010000062">
    <property type="protein sequence ID" value="KAJ7690844.1"/>
    <property type="molecule type" value="Genomic_DNA"/>
</dbReference>
<feature type="region of interest" description="Disordered" evidence="1">
    <location>
        <begin position="109"/>
        <end position="162"/>
    </location>
</feature>
<organism evidence="3 4">
    <name type="scientific">Mycena rosella</name>
    <name type="common">Pink bonnet</name>
    <name type="synonym">Agaricus rosellus</name>
    <dbReference type="NCBI Taxonomy" id="1033263"/>
    <lineage>
        <taxon>Eukaryota</taxon>
        <taxon>Fungi</taxon>
        <taxon>Dikarya</taxon>
        <taxon>Basidiomycota</taxon>
        <taxon>Agaricomycotina</taxon>
        <taxon>Agaricomycetes</taxon>
        <taxon>Agaricomycetidae</taxon>
        <taxon>Agaricales</taxon>
        <taxon>Marasmiineae</taxon>
        <taxon>Mycenaceae</taxon>
        <taxon>Mycena</taxon>
    </lineage>
</organism>
<comment type="caution">
    <text evidence="3">The sequence shown here is derived from an EMBL/GenBank/DDBJ whole genome shotgun (WGS) entry which is preliminary data.</text>
</comment>
<feature type="domain" description="DUF6532" evidence="2">
    <location>
        <begin position="26"/>
        <end position="82"/>
    </location>
</feature>
<protein>
    <recommendedName>
        <fullName evidence="2">DUF6532 domain-containing protein</fullName>
    </recommendedName>
</protein>
<name>A0AAD7DI83_MYCRO</name>
<dbReference type="Pfam" id="PF20149">
    <property type="entry name" value="DUF6532"/>
    <property type="match status" value="1"/>
</dbReference>
<evidence type="ECO:0000313" key="4">
    <source>
        <dbReference type="Proteomes" id="UP001221757"/>
    </source>
</evidence>
<reference evidence="3" key="1">
    <citation type="submission" date="2023-03" db="EMBL/GenBank/DDBJ databases">
        <title>Massive genome expansion in bonnet fungi (Mycena s.s.) driven by repeated elements and novel gene families across ecological guilds.</title>
        <authorList>
            <consortium name="Lawrence Berkeley National Laboratory"/>
            <person name="Harder C.B."/>
            <person name="Miyauchi S."/>
            <person name="Viragh M."/>
            <person name="Kuo A."/>
            <person name="Thoen E."/>
            <person name="Andreopoulos B."/>
            <person name="Lu D."/>
            <person name="Skrede I."/>
            <person name="Drula E."/>
            <person name="Henrissat B."/>
            <person name="Morin E."/>
            <person name="Kohler A."/>
            <person name="Barry K."/>
            <person name="LaButti K."/>
            <person name="Morin E."/>
            <person name="Salamov A."/>
            <person name="Lipzen A."/>
            <person name="Mereny Z."/>
            <person name="Hegedus B."/>
            <person name="Baldrian P."/>
            <person name="Stursova M."/>
            <person name="Weitz H."/>
            <person name="Taylor A."/>
            <person name="Grigoriev I.V."/>
            <person name="Nagy L.G."/>
            <person name="Martin F."/>
            <person name="Kauserud H."/>
        </authorList>
    </citation>
    <scope>NUCLEOTIDE SEQUENCE</scope>
    <source>
        <strain evidence="3">CBHHK067</strain>
    </source>
</reference>
<dbReference type="AlphaFoldDB" id="A0AAD7DI83"/>
<sequence length="162" mass="18528">MAKLDTEAQTEYGSHPILAAARYHTIWQTYFNPLPASYIALDFSVLEFLAKEWSTGTHVPSAFTEKEMGTSYRTHLTDVNNWCSYKPKVMKNIRRKWFKRASKSLRLSAASERSTHIDSAQQDELRLELEGRTGETDSKPEPEEETTQAPAQVESDVEPEEE</sequence>
<accession>A0AAD7DI83</accession>
<dbReference type="Proteomes" id="UP001221757">
    <property type="component" value="Unassembled WGS sequence"/>
</dbReference>
<evidence type="ECO:0000259" key="2">
    <source>
        <dbReference type="Pfam" id="PF20149"/>
    </source>
</evidence>
<dbReference type="InterPro" id="IPR045341">
    <property type="entry name" value="DUF6532"/>
</dbReference>
<proteinExistence type="predicted"/>
<feature type="compositionally biased region" description="Basic and acidic residues" evidence="1">
    <location>
        <begin position="123"/>
        <end position="141"/>
    </location>
</feature>